<name>A0A0D0APS6_9AGAM</name>
<evidence type="ECO:0000256" key="1">
    <source>
        <dbReference type="SAM" id="Phobius"/>
    </source>
</evidence>
<feature type="transmembrane region" description="Helical" evidence="1">
    <location>
        <begin position="46"/>
        <end position="65"/>
    </location>
</feature>
<sequence length="89" mass="9908">MAMVAESRDELTTNEKLDVLEELGCKQSSDSPALWRESDPPDGGRVAWATALGSFLIQFCGYGYLTSFGVYQDFYTRIYLTNQPPSTIS</sequence>
<organism evidence="2 3">
    <name type="scientific">Suillus luteus UH-Slu-Lm8-n1</name>
    <dbReference type="NCBI Taxonomy" id="930992"/>
    <lineage>
        <taxon>Eukaryota</taxon>
        <taxon>Fungi</taxon>
        <taxon>Dikarya</taxon>
        <taxon>Basidiomycota</taxon>
        <taxon>Agaricomycotina</taxon>
        <taxon>Agaricomycetes</taxon>
        <taxon>Agaricomycetidae</taxon>
        <taxon>Boletales</taxon>
        <taxon>Suillineae</taxon>
        <taxon>Suillaceae</taxon>
        <taxon>Suillus</taxon>
    </lineage>
</organism>
<protein>
    <submittedName>
        <fullName evidence="2">Uncharacterized protein</fullName>
    </submittedName>
</protein>
<keyword evidence="1" id="KW-0812">Transmembrane</keyword>
<accession>A0A0D0APS6</accession>
<dbReference type="Proteomes" id="UP000054485">
    <property type="component" value="Unassembled WGS sequence"/>
</dbReference>
<evidence type="ECO:0000313" key="2">
    <source>
        <dbReference type="EMBL" id="KIK39979.1"/>
    </source>
</evidence>
<keyword evidence="1" id="KW-1133">Transmembrane helix</keyword>
<evidence type="ECO:0000313" key="3">
    <source>
        <dbReference type="Proteomes" id="UP000054485"/>
    </source>
</evidence>
<keyword evidence="1" id="KW-0472">Membrane</keyword>
<dbReference type="HOGENOM" id="CLU_2456260_0_0_1"/>
<keyword evidence="3" id="KW-1185">Reference proteome</keyword>
<gene>
    <name evidence="2" type="ORF">CY34DRAFT_14048</name>
</gene>
<dbReference type="InParanoid" id="A0A0D0APS6"/>
<reference evidence="2 3" key="1">
    <citation type="submission" date="2014-04" db="EMBL/GenBank/DDBJ databases">
        <authorList>
            <consortium name="DOE Joint Genome Institute"/>
            <person name="Kuo A."/>
            <person name="Ruytinx J."/>
            <person name="Rineau F."/>
            <person name="Colpaert J."/>
            <person name="Kohler A."/>
            <person name="Nagy L.G."/>
            <person name="Floudas D."/>
            <person name="Copeland A."/>
            <person name="Barry K.W."/>
            <person name="Cichocki N."/>
            <person name="Veneault-Fourrey C."/>
            <person name="LaButti K."/>
            <person name="Lindquist E.A."/>
            <person name="Lipzen A."/>
            <person name="Lundell T."/>
            <person name="Morin E."/>
            <person name="Murat C."/>
            <person name="Sun H."/>
            <person name="Tunlid A."/>
            <person name="Henrissat B."/>
            <person name="Grigoriev I.V."/>
            <person name="Hibbett D.S."/>
            <person name="Martin F."/>
            <person name="Nordberg H.P."/>
            <person name="Cantor M.N."/>
            <person name="Hua S.X."/>
        </authorList>
    </citation>
    <scope>NUCLEOTIDE SEQUENCE [LARGE SCALE GENOMIC DNA]</scope>
    <source>
        <strain evidence="2 3">UH-Slu-Lm8-n1</strain>
    </source>
</reference>
<dbReference type="EMBL" id="KN835321">
    <property type="protein sequence ID" value="KIK39979.1"/>
    <property type="molecule type" value="Genomic_DNA"/>
</dbReference>
<dbReference type="OrthoDB" id="6499973at2759"/>
<dbReference type="STRING" id="930992.A0A0D0APS6"/>
<reference evidence="3" key="2">
    <citation type="submission" date="2015-01" db="EMBL/GenBank/DDBJ databases">
        <title>Evolutionary Origins and Diversification of the Mycorrhizal Mutualists.</title>
        <authorList>
            <consortium name="DOE Joint Genome Institute"/>
            <consortium name="Mycorrhizal Genomics Consortium"/>
            <person name="Kohler A."/>
            <person name="Kuo A."/>
            <person name="Nagy L.G."/>
            <person name="Floudas D."/>
            <person name="Copeland A."/>
            <person name="Barry K.W."/>
            <person name="Cichocki N."/>
            <person name="Veneault-Fourrey C."/>
            <person name="LaButti K."/>
            <person name="Lindquist E.A."/>
            <person name="Lipzen A."/>
            <person name="Lundell T."/>
            <person name="Morin E."/>
            <person name="Murat C."/>
            <person name="Riley R."/>
            <person name="Ohm R."/>
            <person name="Sun H."/>
            <person name="Tunlid A."/>
            <person name="Henrissat B."/>
            <person name="Grigoriev I.V."/>
            <person name="Hibbett D.S."/>
            <person name="Martin F."/>
        </authorList>
    </citation>
    <scope>NUCLEOTIDE SEQUENCE [LARGE SCALE GENOMIC DNA]</scope>
    <source>
        <strain evidence="3">UH-Slu-Lm8-n1</strain>
    </source>
</reference>
<proteinExistence type="predicted"/>
<dbReference type="AlphaFoldDB" id="A0A0D0APS6"/>